<proteinExistence type="predicted"/>
<evidence type="ECO:0000256" key="2">
    <source>
        <dbReference type="ARBA" id="ARBA00023015"/>
    </source>
</evidence>
<gene>
    <name evidence="6" type="ORF">Lalb_Chr21g0316841</name>
</gene>
<dbReference type="SUPFAM" id="SSF101941">
    <property type="entry name" value="NAC domain"/>
    <property type="match status" value="1"/>
</dbReference>
<name>A0A6A4NDV4_LUPAL</name>
<dbReference type="EMBL" id="WOCE01000021">
    <property type="protein sequence ID" value="KAE9590173.1"/>
    <property type="molecule type" value="Genomic_DNA"/>
</dbReference>
<dbReference type="PANTHER" id="PTHR31989">
    <property type="entry name" value="NAC DOMAIN-CONTAINING PROTEIN 82-RELATED"/>
    <property type="match status" value="1"/>
</dbReference>
<organism evidence="6 7">
    <name type="scientific">Lupinus albus</name>
    <name type="common">White lupine</name>
    <name type="synonym">Lupinus termis</name>
    <dbReference type="NCBI Taxonomy" id="3870"/>
    <lineage>
        <taxon>Eukaryota</taxon>
        <taxon>Viridiplantae</taxon>
        <taxon>Streptophyta</taxon>
        <taxon>Embryophyta</taxon>
        <taxon>Tracheophyta</taxon>
        <taxon>Spermatophyta</taxon>
        <taxon>Magnoliopsida</taxon>
        <taxon>eudicotyledons</taxon>
        <taxon>Gunneridae</taxon>
        <taxon>Pentapetalae</taxon>
        <taxon>rosids</taxon>
        <taxon>fabids</taxon>
        <taxon>Fabales</taxon>
        <taxon>Fabaceae</taxon>
        <taxon>Papilionoideae</taxon>
        <taxon>50 kb inversion clade</taxon>
        <taxon>genistoids sensu lato</taxon>
        <taxon>core genistoids</taxon>
        <taxon>Genisteae</taxon>
        <taxon>Lupinus</taxon>
    </lineage>
</organism>
<dbReference type="GO" id="GO:0006355">
    <property type="term" value="P:regulation of DNA-templated transcription"/>
    <property type="evidence" value="ECO:0007669"/>
    <property type="project" value="InterPro"/>
</dbReference>
<keyword evidence="2" id="KW-0805">Transcription regulation</keyword>
<sequence length="223" mass="25402">MEKLQNFVGVNGGIKLPVGYRFCPTDEELVIHYLKKKVFSEPLPGSVISDFDVFHTVPWNLPGDSKEKRYFFSNRKGHVCGNISKVAIGSGYWKSIGKEKQIVSSESRQVIGMRRTLIFSRGKCFDDTRTRWFMHEFRLVGSATTFYPFQMPVADFDFAVYRVFQKKKKLKTKGSNEKVTSSWKVKDIKPNFIDFTVKYGDDIGPPPPCSPCLSEGSEIISSN</sequence>
<dbReference type="AlphaFoldDB" id="A0A6A4NDV4"/>
<comment type="subcellular location">
    <subcellularLocation>
        <location evidence="1">Nucleus</location>
    </subcellularLocation>
</comment>
<accession>A0A6A4NDV4</accession>
<dbReference type="InterPro" id="IPR003441">
    <property type="entry name" value="NAC-dom"/>
</dbReference>
<dbReference type="PROSITE" id="PS51005">
    <property type="entry name" value="NAC"/>
    <property type="match status" value="1"/>
</dbReference>
<dbReference type="OrthoDB" id="676820at2759"/>
<evidence type="ECO:0000256" key="1">
    <source>
        <dbReference type="ARBA" id="ARBA00004123"/>
    </source>
</evidence>
<reference evidence="7" key="1">
    <citation type="journal article" date="2020" name="Nat. Commun.">
        <title>Genome sequence of the cluster root forming white lupin.</title>
        <authorList>
            <person name="Hufnagel B."/>
            <person name="Marques A."/>
            <person name="Soriano A."/>
            <person name="Marques L."/>
            <person name="Divol F."/>
            <person name="Doumas P."/>
            <person name="Sallet E."/>
            <person name="Mancinotti D."/>
            <person name="Carrere S."/>
            <person name="Marande W."/>
            <person name="Arribat S."/>
            <person name="Keller J."/>
            <person name="Huneau C."/>
            <person name="Blein T."/>
            <person name="Aime D."/>
            <person name="Laguerre M."/>
            <person name="Taylor J."/>
            <person name="Schubert V."/>
            <person name="Nelson M."/>
            <person name="Geu-Flores F."/>
            <person name="Crespi M."/>
            <person name="Gallardo-Guerrero K."/>
            <person name="Delaux P.-M."/>
            <person name="Salse J."/>
            <person name="Berges H."/>
            <person name="Guyot R."/>
            <person name="Gouzy J."/>
            <person name="Peret B."/>
        </authorList>
    </citation>
    <scope>NUCLEOTIDE SEQUENCE [LARGE SCALE GENOMIC DNA]</scope>
    <source>
        <strain evidence="7">cv. Amiga</strain>
    </source>
</reference>
<keyword evidence="3" id="KW-0238">DNA-binding</keyword>
<comment type="caution">
    <text evidence="6">The sequence shown here is derived from an EMBL/GenBank/DDBJ whole genome shotgun (WGS) entry which is preliminary data.</text>
</comment>
<evidence type="ECO:0000313" key="6">
    <source>
        <dbReference type="EMBL" id="KAE9590173.1"/>
    </source>
</evidence>
<evidence type="ECO:0000313" key="7">
    <source>
        <dbReference type="Proteomes" id="UP000447434"/>
    </source>
</evidence>
<dbReference type="Gene3D" id="2.170.150.80">
    <property type="entry name" value="NAC domain"/>
    <property type="match status" value="1"/>
</dbReference>
<evidence type="ECO:0000256" key="4">
    <source>
        <dbReference type="ARBA" id="ARBA00023163"/>
    </source>
</evidence>
<dbReference type="GO" id="GO:0003677">
    <property type="term" value="F:DNA binding"/>
    <property type="evidence" value="ECO:0007669"/>
    <property type="project" value="UniProtKB-KW"/>
</dbReference>
<protein>
    <submittedName>
        <fullName evidence="6">Putative transcription factor NAM family</fullName>
    </submittedName>
</protein>
<keyword evidence="7" id="KW-1185">Reference proteome</keyword>
<dbReference type="Pfam" id="PF02365">
    <property type="entry name" value="NAM"/>
    <property type="match status" value="1"/>
</dbReference>
<dbReference type="GO" id="GO:0005634">
    <property type="term" value="C:nucleus"/>
    <property type="evidence" value="ECO:0007669"/>
    <property type="project" value="UniProtKB-SubCell"/>
</dbReference>
<dbReference type="Proteomes" id="UP000447434">
    <property type="component" value="Chromosome 21"/>
</dbReference>
<dbReference type="InterPro" id="IPR036093">
    <property type="entry name" value="NAC_dom_sf"/>
</dbReference>
<evidence type="ECO:0000256" key="3">
    <source>
        <dbReference type="ARBA" id="ARBA00023125"/>
    </source>
</evidence>
<keyword evidence="5" id="KW-0539">Nucleus</keyword>
<evidence type="ECO:0000256" key="5">
    <source>
        <dbReference type="ARBA" id="ARBA00023242"/>
    </source>
</evidence>
<keyword evidence="4" id="KW-0804">Transcription</keyword>